<comment type="caution">
    <text evidence="2">The sequence shown here is derived from an EMBL/GenBank/DDBJ whole genome shotgun (WGS) entry which is preliminary data.</text>
</comment>
<feature type="region of interest" description="Disordered" evidence="1">
    <location>
        <begin position="1"/>
        <end position="55"/>
    </location>
</feature>
<dbReference type="Proteomes" id="UP000499080">
    <property type="component" value="Unassembled WGS sequence"/>
</dbReference>
<protein>
    <submittedName>
        <fullName evidence="2">Uncharacterized protein</fullName>
    </submittedName>
</protein>
<organism evidence="2 3">
    <name type="scientific">Araneus ventricosus</name>
    <name type="common">Orbweaver spider</name>
    <name type="synonym">Epeira ventricosa</name>
    <dbReference type="NCBI Taxonomy" id="182803"/>
    <lineage>
        <taxon>Eukaryota</taxon>
        <taxon>Metazoa</taxon>
        <taxon>Ecdysozoa</taxon>
        <taxon>Arthropoda</taxon>
        <taxon>Chelicerata</taxon>
        <taxon>Arachnida</taxon>
        <taxon>Araneae</taxon>
        <taxon>Araneomorphae</taxon>
        <taxon>Entelegynae</taxon>
        <taxon>Araneoidea</taxon>
        <taxon>Araneidae</taxon>
        <taxon>Araneus</taxon>
    </lineage>
</organism>
<evidence type="ECO:0000313" key="3">
    <source>
        <dbReference type="Proteomes" id="UP000499080"/>
    </source>
</evidence>
<reference evidence="2 3" key="1">
    <citation type="journal article" date="2019" name="Sci. Rep.">
        <title>Orb-weaving spider Araneus ventricosus genome elucidates the spidroin gene catalogue.</title>
        <authorList>
            <person name="Kono N."/>
            <person name="Nakamura H."/>
            <person name="Ohtoshi R."/>
            <person name="Moran D.A.P."/>
            <person name="Shinohara A."/>
            <person name="Yoshida Y."/>
            <person name="Fujiwara M."/>
            <person name="Mori M."/>
            <person name="Tomita M."/>
            <person name="Arakawa K."/>
        </authorList>
    </citation>
    <scope>NUCLEOTIDE SEQUENCE [LARGE SCALE GENOMIC DNA]</scope>
</reference>
<accession>A0A4Y2F3H8</accession>
<evidence type="ECO:0000313" key="2">
    <source>
        <dbReference type="EMBL" id="GBM34635.1"/>
    </source>
</evidence>
<name>A0A4Y2F3H8_ARAVE</name>
<dbReference type="EMBL" id="BGPR01000765">
    <property type="protein sequence ID" value="GBM34635.1"/>
    <property type="molecule type" value="Genomic_DNA"/>
</dbReference>
<gene>
    <name evidence="2" type="ORF">AVEN_212337_1</name>
</gene>
<proteinExistence type="predicted"/>
<dbReference type="AlphaFoldDB" id="A0A4Y2F3H8"/>
<keyword evidence="3" id="KW-1185">Reference proteome</keyword>
<evidence type="ECO:0000256" key="1">
    <source>
        <dbReference type="SAM" id="MobiDB-lite"/>
    </source>
</evidence>
<sequence>MAHIMLKAPEEEERWPHHAKHRKEEMTNGHIMLKAPEGGEGQWPHRTERKHRKERGQCTCMLKAPEGGGGDLWKQFRTRPWFADSTLQGLF</sequence>